<dbReference type="SUPFAM" id="SSF111369">
    <property type="entry name" value="HlyD-like secretion proteins"/>
    <property type="match status" value="1"/>
</dbReference>
<keyword evidence="9" id="KW-1185">Reference proteome</keyword>
<dbReference type="Gene3D" id="2.40.420.20">
    <property type="match status" value="1"/>
</dbReference>
<dbReference type="InterPro" id="IPR058627">
    <property type="entry name" value="MdtA-like_C"/>
</dbReference>
<feature type="domain" description="Multidrug resistance protein MdtA-like beta-barrel" evidence="6">
    <location>
        <begin position="214"/>
        <end position="304"/>
    </location>
</feature>
<dbReference type="InterPro" id="IPR058626">
    <property type="entry name" value="MdtA-like_b-barrel"/>
</dbReference>
<dbReference type="Gene3D" id="1.10.287.470">
    <property type="entry name" value="Helix hairpin bin"/>
    <property type="match status" value="1"/>
</dbReference>
<evidence type="ECO:0000256" key="2">
    <source>
        <dbReference type="ARBA" id="ARBA00009477"/>
    </source>
</evidence>
<keyword evidence="3" id="KW-0175">Coiled coil</keyword>
<evidence type="ECO:0000259" key="6">
    <source>
        <dbReference type="Pfam" id="PF25944"/>
    </source>
</evidence>
<dbReference type="InterPro" id="IPR058625">
    <property type="entry name" value="MdtA-like_BSH"/>
</dbReference>
<evidence type="ECO:0000256" key="3">
    <source>
        <dbReference type="SAM" id="Coils"/>
    </source>
</evidence>
<dbReference type="PROSITE" id="PS51257">
    <property type="entry name" value="PROKAR_LIPOPROTEIN"/>
    <property type="match status" value="1"/>
</dbReference>
<evidence type="ECO:0000313" key="8">
    <source>
        <dbReference type="EMBL" id="SMO37468.1"/>
    </source>
</evidence>
<dbReference type="InterPro" id="IPR006143">
    <property type="entry name" value="RND_pump_MFP"/>
</dbReference>
<dbReference type="GO" id="GO:0022857">
    <property type="term" value="F:transmembrane transporter activity"/>
    <property type="evidence" value="ECO:0007669"/>
    <property type="project" value="InterPro"/>
</dbReference>
<feature type="domain" description="Multidrug resistance protein MdtA-like C-terminal permuted SH3" evidence="7">
    <location>
        <begin position="311"/>
        <end position="370"/>
    </location>
</feature>
<dbReference type="Gene3D" id="2.40.50.100">
    <property type="match status" value="1"/>
</dbReference>
<name>A0A521ARL6_9BACT</name>
<evidence type="ECO:0000256" key="1">
    <source>
        <dbReference type="ARBA" id="ARBA00004196"/>
    </source>
</evidence>
<dbReference type="PANTHER" id="PTHR30158">
    <property type="entry name" value="ACRA/E-RELATED COMPONENT OF DRUG EFFLUX TRANSPORTER"/>
    <property type="match status" value="1"/>
</dbReference>
<dbReference type="NCBIfam" id="TIGR01730">
    <property type="entry name" value="RND_mfp"/>
    <property type="match status" value="1"/>
</dbReference>
<dbReference type="EMBL" id="FXTH01000001">
    <property type="protein sequence ID" value="SMO37468.1"/>
    <property type="molecule type" value="Genomic_DNA"/>
</dbReference>
<feature type="domain" description="Multidrug resistance protein MdtA-like alpha-helical hairpin" evidence="4">
    <location>
        <begin position="108"/>
        <end position="176"/>
    </location>
</feature>
<dbReference type="InterPro" id="IPR058624">
    <property type="entry name" value="MdtA-like_HH"/>
</dbReference>
<reference evidence="8 9" key="1">
    <citation type="submission" date="2017-05" db="EMBL/GenBank/DDBJ databases">
        <authorList>
            <person name="Varghese N."/>
            <person name="Submissions S."/>
        </authorList>
    </citation>
    <scope>NUCLEOTIDE SEQUENCE [LARGE SCALE GENOMIC DNA]</scope>
    <source>
        <strain evidence="8 9">DSM 21194</strain>
    </source>
</reference>
<protein>
    <submittedName>
        <fullName evidence="8">Membrane fusion protein, multidrug efflux system</fullName>
    </submittedName>
</protein>
<accession>A0A521ARL6</accession>
<feature type="domain" description="Multidrug resistance protein MdtA-like barrel-sandwich hybrid" evidence="5">
    <location>
        <begin position="67"/>
        <end position="208"/>
    </location>
</feature>
<gene>
    <name evidence="8" type="ORF">SAMN06265218_101318</name>
</gene>
<organism evidence="8 9">
    <name type="scientific">Fodinibius sediminis</name>
    <dbReference type="NCBI Taxonomy" id="1214077"/>
    <lineage>
        <taxon>Bacteria</taxon>
        <taxon>Pseudomonadati</taxon>
        <taxon>Balneolota</taxon>
        <taxon>Balneolia</taxon>
        <taxon>Balneolales</taxon>
        <taxon>Balneolaceae</taxon>
        <taxon>Fodinibius</taxon>
    </lineage>
</organism>
<sequence length="401" mass="43590">MTFKHQIITGLLVIAAAPFLVVSCGGPGQPGMQDGPQQAQPYPVLELQPRSIELTNSYPATLEGIQTVEIRPRVPGYIVDMPVDEGDVVQKGETLFRLNSEEYEQQVRSAEADIKAAKAAISTAEDEVQRLRKLADKEIISKYRLQSARNNLESQQAALAQAQAVLENAQVNLGYTNVKSPTDGVMGNIPYRIGSLVNSGIAKPMTVISNISQIYAYFSMSERELLEMSQQVASEEVNQTLQQRIANMPSVNLILPDNSVYDHEGRLRLASGLIDKTTGAASFRAVFPNPQNILRSGGSGNVQIPLHRDSAIVIPKSATYEIQNKQFVYTVTDSSTVQSTEISTLPLSTKQLYVVEEGLAAGNQIVTAGFGNLQDGTAIKPRPVNADSLYQAMTVQEQPAD</sequence>
<dbReference type="Pfam" id="PF25967">
    <property type="entry name" value="RND-MFP_C"/>
    <property type="match status" value="1"/>
</dbReference>
<dbReference type="RefSeq" id="WP_142712773.1">
    <property type="nucleotide sequence ID" value="NZ_FXTH01000001.1"/>
</dbReference>
<comment type="subcellular location">
    <subcellularLocation>
        <location evidence="1">Cell envelope</location>
    </subcellularLocation>
</comment>
<dbReference type="Proteomes" id="UP000317593">
    <property type="component" value="Unassembled WGS sequence"/>
</dbReference>
<dbReference type="AlphaFoldDB" id="A0A521ARL6"/>
<dbReference type="Pfam" id="PF25876">
    <property type="entry name" value="HH_MFP_RND"/>
    <property type="match status" value="1"/>
</dbReference>
<dbReference type="GO" id="GO:0005886">
    <property type="term" value="C:plasma membrane"/>
    <property type="evidence" value="ECO:0007669"/>
    <property type="project" value="TreeGrafter"/>
</dbReference>
<evidence type="ECO:0000259" key="7">
    <source>
        <dbReference type="Pfam" id="PF25967"/>
    </source>
</evidence>
<dbReference type="PANTHER" id="PTHR30158:SF23">
    <property type="entry name" value="MULTIDRUG RESISTANCE PROTEIN MEXA"/>
    <property type="match status" value="1"/>
</dbReference>
<dbReference type="OrthoDB" id="9801814at2"/>
<evidence type="ECO:0000313" key="9">
    <source>
        <dbReference type="Proteomes" id="UP000317593"/>
    </source>
</evidence>
<dbReference type="GO" id="GO:0046677">
    <property type="term" value="P:response to antibiotic"/>
    <property type="evidence" value="ECO:0007669"/>
    <property type="project" value="TreeGrafter"/>
</dbReference>
<evidence type="ECO:0000259" key="5">
    <source>
        <dbReference type="Pfam" id="PF25917"/>
    </source>
</evidence>
<dbReference type="GO" id="GO:0030313">
    <property type="term" value="C:cell envelope"/>
    <property type="evidence" value="ECO:0007669"/>
    <property type="project" value="UniProtKB-SubCell"/>
</dbReference>
<dbReference type="Pfam" id="PF25944">
    <property type="entry name" value="Beta-barrel_RND"/>
    <property type="match status" value="1"/>
</dbReference>
<dbReference type="Pfam" id="PF25917">
    <property type="entry name" value="BSH_RND"/>
    <property type="match status" value="1"/>
</dbReference>
<comment type="similarity">
    <text evidence="2">Belongs to the membrane fusion protein (MFP) (TC 8.A.1) family.</text>
</comment>
<proteinExistence type="inferred from homology"/>
<feature type="coiled-coil region" evidence="3">
    <location>
        <begin position="100"/>
        <end position="172"/>
    </location>
</feature>
<evidence type="ECO:0000259" key="4">
    <source>
        <dbReference type="Pfam" id="PF25876"/>
    </source>
</evidence>
<dbReference type="Gene3D" id="2.40.30.170">
    <property type="match status" value="1"/>
</dbReference>